<gene>
    <name evidence="1" type="ORF">FNT36_11255</name>
</gene>
<protein>
    <submittedName>
        <fullName evidence="1">Uncharacterized protein</fullName>
    </submittedName>
</protein>
<name>A0A558BU76_9BACT</name>
<reference evidence="1 2" key="1">
    <citation type="submission" date="2019-07" db="EMBL/GenBank/DDBJ databases">
        <title>Hymenobacter sp. straun FUR1 Genome sequencing and assembly.</title>
        <authorList>
            <person name="Chhetri G."/>
        </authorList>
    </citation>
    <scope>NUCLEOTIDE SEQUENCE [LARGE SCALE GENOMIC DNA]</scope>
    <source>
        <strain evidence="1 2">Fur1</strain>
    </source>
</reference>
<dbReference type="OrthoDB" id="69438at2"/>
<proteinExistence type="predicted"/>
<evidence type="ECO:0000313" key="1">
    <source>
        <dbReference type="EMBL" id="TVT40074.1"/>
    </source>
</evidence>
<sequence length="183" mass="21166">MCRYAMTTYKAHYACFDCRKTFKRRLLHDVARDESKSVAAKCPDCAQVAANMGLDFKSPSKDDVKAWQHLRSLYVVGVTYHSCGCSGPGYIPATTGELVAYLQERLTDYVKELRYWLNRRQPTTKVEFEYDKNKNWAHNTRFPRQLVGRNGGVNSMDAIAYWQQRVYDLEHNISKARAQLVKP</sequence>
<comment type="caution">
    <text evidence="1">The sequence shown here is derived from an EMBL/GenBank/DDBJ whole genome shotgun (WGS) entry which is preliminary data.</text>
</comment>
<dbReference type="Proteomes" id="UP000317624">
    <property type="component" value="Unassembled WGS sequence"/>
</dbReference>
<accession>A0A558BU76</accession>
<keyword evidence="2" id="KW-1185">Reference proteome</keyword>
<dbReference type="EMBL" id="VMRJ01000003">
    <property type="protein sequence ID" value="TVT40074.1"/>
    <property type="molecule type" value="Genomic_DNA"/>
</dbReference>
<organism evidence="1 2">
    <name type="scientific">Hymenobacter setariae</name>
    <dbReference type="NCBI Taxonomy" id="2594794"/>
    <lineage>
        <taxon>Bacteria</taxon>
        <taxon>Pseudomonadati</taxon>
        <taxon>Bacteroidota</taxon>
        <taxon>Cytophagia</taxon>
        <taxon>Cytophagales</taxon>
        <taxon>Hymenobacteraceae</taxon>
        <taxon>Hymenobacter</taxon>
    </lineage>
</organism>
<evidence type="ECO:0000313" key="2">
    <source>
        <dbReference type="Proteomes" id="UP000317624"/>
    </source>
</evidence>
<dbReference type="AlphaFoldDB" id="A0A558BU76"/>